<feature type="transmembrane region" description="Helical" evidence="8">
    <location>
        <begin position="339"/>
        <end position="360"/>
    </location>
</feature>
<feature type="transmembrane region" description="Helical" evidence="8">
    <location>
        <begin position="411"/>
        <end position="430"/>
    </location>
</feature>
<dbReference type="InterPro" id="IPR036259">
    <property type="entry name" value="MFS_trans_sf"/>
</dbReference>
<keyword evidence="4" id="KW-1003">Cell membrane</keyword>
<dbReference type="Proteomes" id="UP000595197">
    <property type="component" value="Chromosome"/>
</dbReference>
<dbReference type="CDD" id="cd17503">
    <property type="entry name" value="MFS_LmrB_MDR_like"/>
    <property type="match status" value="1"/>
</dbReference>
<feature type="transmembrane region" description="Helical" evidence="8">
    <location>
        <begin position="170"/>
        <end position="192"/>
    </location>
</feature>
<dbReference type="Pfam" id="PF07690">
    <property type="entry name" value="MFS_1"/>
    <property type="match status" value="1"/>
</dbReference>
<dbReference type="Gene3D" id="1.20.1720.10">
    <property type="entry name" value="Multidrug resistance protein D"/>
    <property type="match status" value="1"/>
</dbReference>
<protein>
    <submittedName>
        <fullName evidence="10">DHA2 family efflux MFS transporter permease subunit</fullName>
    </submittedName>
</protein>
<evidence type="ECO:0000256" key="7">
    <source>
        <dbReference type="ARBA" id="ARBA00023136"/>
    </source>
</evidence>
<evidence type="ECO:0000256" key="6">
    <source>
        <dbReference type="ARBA" id="ARBA00022989"/>
    </source>
</evidence>
<keyword evidence="11" id="KW-1185">Reference proteome</keyword>
<feature type="transmembrane region" description="Helical" evidence="8">
    <location>
        <begin position="16"/>
        <end position="36"/>
    </location>
</feature>
<dbReference type="SUPFAM" id="SSF103473">
    <property type="entry name" value="MFS general substrate transporter"/>
    <property type="match status" value="1"/>
</dbReference>
<feature type="transmembrane region" description="Helical" evidence="8">
    <location>
        <begin position="274"/>
        <end position="298"/>
    </location>
</feature>
<dbReference type="PROSITE" id="PS50850">
    <property type="entry name" value="MFS"/>
    <property type="match status" value="1"/>
</dbReference>
<feature type="transmembrane region" description="Helical" evidence="8">
    <location>
        <begin position="109"/>
        <end position="134"/>
    </location>
</feature>
<evidence type="ECO:0000259" key="9">
    <source>
        <dbReference type="PROSITE" id="PS50850"/>
    </source>
</evidence>
<comment type="subcellular location">
    <subcellularLocation>
        <location evidence="1">Cell membrane</location>
        <topology evidence="1">Multi-pass membrane protein</topology>
    </subcellularLocation>
</comment>
<sequence length="518" mass="55881">MAAGAAGARHVTAKDWIGFFAMVVGMFMAILDIQIVSSSLAEIQAGVSASADEISWVQTSYLIAEVIMIPLSGILARVMSTRWLFVVSAIGFTTMSIACAFAWNIESLILFRALQGFLGGAMIPTVFATSFSLFPADRRAGVSVMIGLVATMAPTLGPTLGGYLTQSLSWHWLFLINVGPGLVVSALVWSFVDVDKPDLGVLKGFDFPGLVFMALFLGTLEFVVEEGPRNDWFEDHAIATAAAVCAVSAVLFFRRVLTYHNPIVGLRAFKDRNFAIGCLFSFVIGVGLYGAVYIMPLFLDRIRGLNSLQIGMVMFVTGMFQFMSAPVAGILSRKMDLRLMLALGLGMFGFGVYLNSILTAESDFWELFVPQAVRGFSLMMCFIPINTLALGTLPPEQLKNASGLYNLMRNLGGAIGLAAINTVLIDRFALHMSRLSDNVTTARPGVQDMLDGLSGRLSGVIAGDPDRAALKIIHGLVEREAMVLTFSDCLLLMACVFAAAFLFMPLVRKPRAAVEGGH</sequence>
<feature type="transmembrane region" description="Helical" evidence="8">
    <location>
        <begin position="204"/>
        <end position="224"/>
    </location>
</feature>
<feature type="transmembrane region" description="Helical" evidence="8">
    <location>
        <begin position="141"/>
        <end position="164"/>
    </location>
</feature>
<evidence type="ECO:0000256" key="5">
    <source>
        <dbReference type="ARBA" id="ARBA00022692"/>
    </source>
</evidence>
<evidence type="ECO:0000256" key="4">
    <source>
        <dbReference type="ARBA" id="ARBA00022475"/>
    </source>
</evidence>
<gene>
    <name evidence="10" type="ORF">IGS68_14940</name>
</gene>
<comment type="similarity">
    <text evidence="2">Belongs to the major facilitator superfamily. EmrB family.</text>
</comment>
<dbReference type="InterPro" id="IPR004638">
    <property type="entry name" value="EmrB-like"/>
</dbReference>
<name>A0ABX7AZW7_9PROT</name>
<dbReference type="Gene3D" id="1.20.1250.20">
    <property type="entry name" value="MFS general substrate transporter like domains"/>
    <property type="match status" value="1"/>
</dbReference>
<dbReference type="InterPro" id="IPR011701">
    <property type="entry name" value="MFS"/>
</dbReference>
<feature type="transmembrane region" description="Helical" evidence="8">
    <location>
        <begin position="372"/>
        <end position="390"/>
    </location>
</feature>
<dbReference type="RefSeq" id="WP_201070351.1">
    <property type="nucleotide sequence ID" value="NZ_CP067420.1"/>
</dbReference>
<evidence type="ECO:0000313" key="10">
    <source>
        <dbReference type="EMBL" id="QQP87412.1"/>
    </source>
</evidence>
<feature type="transmembrane region" description="Helical" evidence="8">
    <location>
        <begin position="481"/>
        <end position="503"/>
    </location>
</feature>
<feature type="transmembrane region" description="Helical" evidence="8">
    <location>
        <begin position="236"/>
        <end position="253"/>
    </location>
</feature>
<evidence type="ECO:0000256" key="2">
    <source>
        <dbReference type="ARBA" id="ARBA00008537"/>
    </source>
</evidence>
<keyword evidence="7 8" id="KW-0472">Membrane</keyword>
<dbReference type="InterPro" id="IPR020846">
    <property type="entry name" value="MFS_dom"/>
</dbReference>
<organism evidence="10 11">
    <name type="scientific">Skermanella cutis</name>
    <dbReference type="NCBI Taxonomy" id="2775420"/>
    <lineage>
        <taxon>Bacteria</taxon>
        <taxon>Pseudomonadati</taxon>
        <taxon>Pseudomonadota</taxon>
        <taxon>Alphaproteobacteria</taxon>
        <taxon>Rhodospirillales</taxon>
        <taxon>Azospirillaceae</taxon>
        <taxon>Skermanella</taxon>
    </lineage>
</organism>
<feature type="transmembrane region" description="Helical" evidence="8">
    <location>
        <begin position="56"/>
        <end position="76"/>
    </location>
</feature>
<keyword evidence="5 8" id="KW-0812">Transmembrane</keyword>
<dbReference type="PANTHER" id="PTHR42718:SF9">
    <property type="entry name" value="MAJOR FACILITATOR SUPERFAMILY MULTIDRUG TRANSPORTER MFSC"/>
    <property type="match status" value="1"/>
</dbReference>
<evidence type="ECO:0000256" key="1">
    <source>
        <dbReference type="ARBA" id="ARBA00004651"/>
    </source>
</evidence>
<reference evidence="10" key="1">
    <citation type="submission" date="2021-02" db="EMBL/GenBank/DDBJ databases">
        <title>Skermanella TT6 skin isolate.</title>
        <authorList>
            <person name="Lee K."/>
            <person name="Ganzorig M."/>
        </authorList>
    </citation>
    <scope>NUCLEOTIDE SEQUENCE</scope>
    <source>
        <strain evidence="10">TT6</strain>
    </source>
</reference>
<dbReference type="NCBIfam" id="TIGR00711">
    <property type="entry name" value="efflux_EmrB"/>
    <property type="match status" value="1"/>
</dbReference>
<evidence type="ECO:0000256" key="8">
    <source>
        <dbReference type="SAM" id="Phobius"/>
    </source>
</evidence>
<dbReference type="EMBL" id="CP067420">
    <property type="protein sequence ID" value="QQP87412.1"/>
    <property type="molecule type" value="Genomic_DNA"/>
</dbReference>
<keyword evidence="3" id="KW-0813">Transport</keyword>
<keyword evidence="6 8" id="KW-1133">Transmembrane helix</keyword>
<feature type="transmembrane region" description="Helical" evidence="8">
    <location>
        <begin position="310"/>
        <end position="332"/>
    </location>
</feature>
<feature type="transmembrane region" description="Helical" evidence="8">
    <location>
        <begin position="83"/>
        <end position="103"/>
    </location>
</feature>
<evidence type="ECO:0000256" key="3">
    <source>
        <dbReference type="ARBA" id="ARBA00022448"/>
    </source>
</evidence>
<accession>A0ABX7AZW7</accession>
<proteinExistence type="inferred from homology"/>
<dbReference type="PANTHER" id="PTHR42718">
    <property type="entry name" value="MAJOR FACILITATOR SUPERFAMILY MULTIDRUG TRANSPORTER MFSC"/>
    <property type="match status" value="1"/>
</dbReference>
<evidence type="ECO:0000313" key="11">
    <source>
        <dbReference type="Proteomes" id="UP000595197"/>
    </source>
</evidence>
<feature type="domain" description="Major facilitator superfamily (MFS) profile" evidence="9">
    <location>
        <begin position="18"/>
        <end position="512"/>
    </location>
</feature>